<name>W7DXN6_9LIST</name>
<dbReference type="Pfam" id="PF01121">
    <property type="entry name" value="CoaE"/>
    <property type="match status" value="1"/>
</dbReference>
<comment type="subcellular location">
    <subcellularLocation>
        <location evidence="8">Cytoplasm</location>
    </subcellularLocation>
</comment>
<reference evidence="10 11" key="1">
    <citation type="submission" date="2012-12" db="EMBL/GenBank/DDBJ databases">
        <title>Novel taxa of Listeriaceae from agricultural environments in the United States.</title>
        <authorList>
            <person name="den Bakker H.C."/>
            <person name="Allred A."/>
            <person name="Warchocki S."/>
            <person name="Wright E.M."/>
            <person name="Burrell A."/>
            <person name="Nightingale K.K."/>
            <person name="Kephart D."/>
            <person name="Wiedmann M."/>
        </authorList>
    </citation>
    <scope>NUCLEOTIDE SEQUENCE [LARGE SCALE GENOMIC DNA]</scope>
    <source>
        <strain evidence="10 11">FSL S10-1203</strain>
    </source>
</reference>
<dbReference type="CDD" id="cd02022">
    <property type="entry name" value="DPCK"/>
    <property type="match status" value="1"/>
</dbReference>
<dbReference type="PANTHER" id="PTHR10695">
    <property type="entry name" value="DEPHOSPHO-COA KINASE-RELATED"/>
    <property type="match status" value="1"/>
</dbReference>
<evidence type="ECO:0000256" key="5">
    <source>
        <dbReference type="ARBA" id="ARBA00022777"/>
    </source>
</evidence>
<evidence type="ECO:0000256" key="3">
    <source>
        <dbReference type="ARBA" id="ARBA00022679"/>
    </source>
</evidence>
<dbReference type="PATRIC" id="fig|1265822.4.peg.19"/>
<proteinExistence type="inferred from homology"/>
<dbReference type="SUPFAM" id="SSF52540">
    <property type="entry name" value="P-loop containing nucleoside triphosphate hydrolases"/>
    <property type="match status" value="1"/>
</dbReference>
<gene>
    <name evidence="8 10" type="primary">coaE</name>
    <name evidence="10" type="ORF">MCOL2_00090</name>
</gene>
<dbReference type="GO" id="GO:0005524">
    <property type="term" value="F:ATP binding"/>
    <property type="evidence" value="ECO:0007669"/>
    <property type="project" value="UniProtKB-UniRule"/>
</dbReference>
<comment type="pathway">
    <text evidence="8">Cofactor biosynthesis; coenzyme A biosynthesis; CoA from (R)-pantothenate: step 5/5.</text>
</comment>
<dbReference type="GO" id="GO:0005737">
    <property type="term" value="C:cytoplasm"/>
    <property type="evidence" value="ECO:0007669"/>
    <property type="project" value="UniProtKB-SubCell"/>
</dbReference>
<protein>
    <recommendedName>
        <fullName evidence="8 9">Dephospho-CoA kinase</fullName>
        <ecNumber evidence="8 9">2.7.1.24</ecNumber>
    </recommendedName>
    <alternativeName>
        <fullName evidence="8">Dephosphocoenzyme A kinase</fullName>
    </alternativeName>
</protein>
<keyword evidence="4 8" id="KW-0547">Nucleotide-binding</keyword>
<accession>W7DXN6</accession>
<dbReference type="Gene3D" id="3.40.50.300">
    <property type="entry name" value="P-loop containing nucleotide triphosphate hydrolases"/>
    <property type="match status" value="1"/>
</dbReference>
<dbReference type="PROSITE" id="PS51219">
    <property type="entry name" value="DPCK"/>
    <property type="match status" value="1"/>
</dbReference>
<dbReference type="InterPro" id="IPR027417">
    <property type="entry name" value="P-loop_NTPase"/>
</dbReference>
<dbReference type="UniPathway" id="UPA00241">
    <property type="reaction ID" value="UER00356"/>
</dbReference>
<keyword evidence="5 8" id="KW-0418">Kinase</keyword>
<dbReference type="InterPro" id="IPR001977">
    <property type="entry name" value="Depp_CoAkinase"/>
</dbReference>
<keyword evidence="6 8" id="KW-0067">ATP-binding</keyword>
<dbReference type="GO" id="GO:0015937">
    <property type="term" value="P:coenzyme A biosynthetic process"/>
    <property type="evidence" value="ECO:0007669"/>
    <property type="project" value="UniProtKB-UniRule"/>
</dbReference>
<keyword evidence="3 8" id="KW-0808">Transferase</keyword>
<comment type="function">
    <text evidence="8">Catalyzes the phosphorylation of the 3'-hydroxyl group of dephosphocoenzyme A to form coenzyme A.</text>
</comment>
<sequence length="212" mass="23399">MGMTIGLTGSIATGKSTVSKMFMEAGLPVVDADISAREVVLPGSIGLSQIIATFGESVLQADGTLDRAKLGELIFNSKEKRTQLNAIVHPLVREDMLSKRRLLFEKGEPFVVFDIPLLFESQLTDLVDVIVVVATEEKTQLARLMARNHLSEEAASKRIASQMPISEKINYADFVIHNDGTLMATREQVNEFLQQLKSHGIINKKMNDTNRS</sequence>
<comment type="catalytic activity">
    <reaction evidence="8">
        <text>3'-dephospho-CoA + ATP = ADP + CoA + H(+)</text>
        <dbReference type="Rhea" id="RHEA:18245"/>
        <dbReference type="ChEBI" id="CHEBI:15378"/>
        <dbReference type="ChEBI" id="CHEBI:30616"/>
        <dbReference type="ChEBI" id="CHEBI:57287"/>
        <dbReference type="ChEBI" id="CHEBI:57328"/>
        <dbReference type="ChEBI" id="CHEBI:456216"/>
        <dbReference type="EC" id="2.7.1.24"/>
    </reaction>
</comment>
<dbReference type="HAMAP" id="MF_00376">
    <property type="entry name" value="Dephospho_CoA_kinase"/>
    <property type="match status" value="1"/>
</dbReference>
<dbReference type="AlphaFoldDB" id="W7DXN6"/>
<dbReference type="NCBIfam" id="TIGR00152">
    <property type="entry name" value="dephospho-CoA kinase"/>
    <property type="match status" value="1"/>
</dbReference>
<evidence type="ECO:0000256" key="2">
    <source>
        <dbReference type="ARBA" id="ARBA00022490"/>
    </source>
</evidence>
<dbReference type="EC" id="2.7.1.24" evidence="8 9"/>
<evidence type="ECO:0000313" key="10">
    <source>
        <dbReference type="EMBL" id="EUJ65991.1"/>
    </source>
</evidence>
<dbReference type="GO" id="GO:0004140">
    <property type="term" value="F:dephospho-CoA kinase activity"/>
    <property type="evidence" value="ECO:0007669"/>
    <property type="project" value="UniProtKB-UniRule"/>
</dbReference>
<evidence type="ECO:0000256" key="1">
    <source>
        <dbReference type="ARBA" id="ARBA00009018"/>
    </source>
</evidence>
<dbReference type="PANTHER" id="PTHR10695:SF46">
    <property type="entry name" value="BIFUNCTIONAL COENZYME A SYNTHASE-RELATED"/>
    <property type="match status" value="1"/>
</dbReference>
<dbReference type="FunFam" id="3.40.50.300:FF:000991">
    <property type="entry name" value="Dephospho-CoA kinase"/>
    <property type="match status" value="1"/>
</dbReference>
<evidence type="ECO:0000256" key="6">
    <source>
        <dbReference type="ARBA" id="ARBA00022840"/>
    </source>
</evidence>
<dbReference type="Proteomes" id="UP000019241">
    <property type="component" value="Unassembled WGS sequence"/>
</dbReference>
<comment type="caution">
    <text evidence="10">The sequence shown here is derived from an EMBL/GenBank/DDBJ whole genome shotgun (WGS) entry which is preliminary data.</text>
</comment>
<evidence type="ECO:0000256" key="8">
    <source>
        <dbReference type="HAMAP-Rule" id="MF_00376"/>
    </source>
</evidence>
<evidence type="ECO:0000313" key="11">
    <source>
        <dbReference type="Proteomes" id="UP000019241"/>
    </source>
</evidence>
<keyword evidence="2 8" id="KW-0963">Cytoplasm</keyword>
<feature type="binding site" evidence="8">
    <location>
        <begin position="12"/>
        <end position="17"/>
    </location>
    <ligand>
        <name>ATP</name>
        <dbReference type="ChEBI" id="CHEBI:30616"/>
    </ligand>
</feature>
<organism evidence="10 11">
    <name type="scientific">Listeria fleischmannii FSL S10-1203</name>
    <dbReference type="NCBI Taxonomy" id="1265822"/>
    <lineage>
        <taxon>Bacteria</taxon>
        <taxon>Bacillati</taxon>
        <taxon>Bacillota</taxon>
        <taxon>Bacilli</taxon>
        <taxon>Bacillales</taxon>
        <taxon>Listeriaceae</taxon>
        <taxon>Listeria</taxon>
    </lineage>
</organism>
<evidence type="ECO:0000256" key="9">
    <source>
        <dbReference type="NCBIfam" id="TIGR00152"/>
    </source>
</evidence>
<keyword evidence="7 8" id="KW-0173">Coenzyme A biosynthesis</keyword>
<dbReference type="EMBL" id="AODM01000001">
    <property type="protein sequence ID" value="EUJ65991.1"/>
    <property type="molecule type" value="Genomic_DNA"/>
</dbReference>
<evidence type="ECO:0000256" key="4">
    <source>
        <dbReference type="ARBA" id="ARBA00022741"/>
    </source>
</evidence>
<comment type="similarity">
    <text evidence="1 8">Belongs to the CoaE family.</text>
</comment>
<dbReference type="RefSeq" id="WP_036061616.1">
    <property type="nucleotide sequence ID" value="NZ_AODM01000001.1"/>
</dbReference>
<evidence type="ECO:0000256" key="7">
    <source>
        <dbReference type="ARBA" id="ARBA00022993"/>
    </source>
</evidence>